<evidence type="ECO:0000313" key="1">
    <source>
        <dbReference type="EMBL" id="KAJ9053315.1"/>
    </source>
</evidence>
<protein>
    <submittedName>
        <fullName evidence="1">Uncharacterized protein</fullName>
    </submittedName>
</protein>
<accession>A0ACC2RTB3</accession>
<comment type="caution">
    <text evidence="1">The sequence shown here is derived from an EMBL/GenBank/DDBJ whole genome shotgun (WGS) entry which is preliminary data.</text>
</comment>
<keyword evidence="2" id="KW-1185">Reference proteome</keyword>
<organism evidence="1 2">
    <name type="scientific">Entomophthora muscae</name>
    <dbReference type="NCBI Taxonomy" id="34485"/>
    <lineage>
        <taxon>Eukaryota</taxon>
        <taxon>Fungi</taxon>
        <taxon>Fungi incertae sedis</taxon>
        <taxon>Zoopagomycota</taxon>
        <taxon>Entomophthoromycotina</taxon>
        <taxon>Entomophthoromycetes</taxon>
        <taxon>Entomophthorales</taxon>
        <taxon>Entomophthoraceae</taxon>
        <taxon>Entomophthora</taxon>
    </lineage>
</organism>
<gene>
    <name evidence="1" type="ORF">DSO57_1025401</name>
</gene>
<evidence type="ECO:0000313" key="2">
    <source>
        <dbReference type="Proteomes" id="UP001165960"/>
    </source>
</evidence>
<dbReference type="EMBL" id="QTSX02006532">
    <property type="protein sequence ID" value="KAJ9053315.1"/>
    <property type="molecule type" value="Genomic_DNA"/>
</dbReference>
<proteinExistence type="predicted"/>
<name>A0ACC2RTB3_9FUNG</name>
<sequence>MSTSIMHIWYISLPVHVQAAMNPNLLKYGPSQGQFIFDFVHTPYPDLPVWKRLIAQYSIAGLELGFKLAGYAAMCAIPVMAYLRVAPGVLSGIIAVWSISEWLFLFWSKRWIEELERRRPMPFLDPERRMTLARKVADHVDLEKALPLWSKSSTVQAKEWLACAFFDKLKLRPAEEKQLSILQGETHRSEELQTVEMLCPTLDPLVYIPKPLIFYALARACKYTMESNLNHSGLKKHKGEYINYWKYQPVQEATASPIIFIHGVGLGPGVYINHIHKLIEHHPNRDIYALELPCIMIGSFSDLPTMDEILGSVDDFFVKNSLQQCSFIGHSYGTIVCTWLNYHRPKYIANLTLVDPVCFNLFESQLIKKCLYQDPSCFIHGFSLHVVFRDPLLASVLSRNFWWHQNNLFPEDIKAKTNVYLSDMDWIIDTLAVVNYLKLQLAVNPNPNVHIHMLHMAHGEYLFNSDVLDAICQDV</sequence>
<dbReference type="Proteomes" id="UP001165960">
    <property type="component" value="Unassembled WGS sequence"/>
</dbReference>
<reference evidence="1" key="1">
    <citation type="submission" date="2022-04" db="EMBL/GenBank/DDBJ databases">
        <title>Genome of the entomopathogenic fungus Entomophthora muscae.</title>
        <authorList>
            <person name="Elya C."/>
            <person name="Lovett B.R."/>
            <person name="Lee E."/>
            <person name="Macias A.M."/>
            <person name="Hajek A.E."/>
            <person name="De Bivort B.L."/>
            <person name="Kasson M.T."/>
            <person name="De Fine Licht H.H."/>
            <person name="Stajich J.E."/>
        </authorList>
    </citation>
    <scope>NUCLEOTIDE SEQUENCE</scope>
    <source>
        <strain evidence="1">Berkeley</strain>
    </source>
</reference>